<gene>
    <name evidence="1" type="ORF">QR98_0068950</name>
</gene>
<proteinExistence type="predicted"/>
<dbReference type="AlphaFoldDB" id="A0A132ABY3"/>
<organism evidence="1 2">
    <name type="scientific">Sarcoptes scabiei</name>
    <name type="common">Itch mite</name>
    <name type="synonym">Acarus scabiei</name>
    <dbReference type="NCBI Taxonomy" id="52283"/>
    <lineage>
        <taxon>Eukaryota</taxon>
        <taxon>Metazoa</taxon>
        <taxon>Ecdysozoa</taxon>
        <taxon>Arthropoda</taxon>
        <taxon>Chelicerata</taxon>
        <taxon>Arachnida</taxon>
        <taxon>Acari</taxon>
        <taxon>Acariformes</taxon>
        <taxon>Sarcoptiformes</taxon>
        <taxon>Astigmata</taxon>
        <taxon>Psoroptidia</taxon>
        <taxon>Sarcoptoidea</taxon>
        <taxon>Sarcoptidae</taxon>
        <taxon>Sarcoptinae</taxon>
        <taxon>Sarcoptes</taxon>
    </lineage>
</organism>
<dbReference type="EMBL" id="JXLN01012343">
    <property type="protein sequence ID" value="KPM08379.1"/>
    <property type="molecule type" value="Genomic_DNA"/>
</dbReference>
<dbReference type="VEuPathDB" id="VectorBase:SSCA000549"/>
<dbReference type="Proteomes" id="UP000616769">
    <property type="component" value="Unassembled WGS sequence"/>
</dbReference>
<sequence>MLQAYRKKTLHKSKSKLTSPTDWMQFGWPITIEFGNKCLKKNHLSLIACKVPMYVEQDQI</sequence>
<comment type="caution">
    <text evidence="1">The sequence shown here is derived from an EMBL/GenBank/DDBJ whole genome shotgun (WGS) entry which is preliminary data.</text>
</comment>
<name>A0A132ABY3_SARSC</name>
<evidence type="ECO:0000313" key="2">
    <source>
        <dbReference type="Proteomes" id="UP000616769"/>
    </source>
</evidence>
<accession>A0A132ABY3</accession>
<reference evidence="1 2" key="1">
    <citation type="journal article" date="2015" name="Parasit. Vectors">
        <title>Draft genome of the scabies mite.</title>
        <authorList>
            <person name="Rider S.D.Jr."/>
            <person name="Morgan M.S."/>
            <person name="Arlian L.G."/>
        </authorList>
    </citation>
    <scope>NUCLEOTIDE SEQUENCE [LARGE SCALE GENOMIC DNA]</scope>
    <source>
        <strain evidence="1">Arlian Lab</strain>
    </source>
</reference>
<evidence type="ECO:0000313" key="1">
    <source>
        <dbReference type="EMBL" id="KPM08379.1"/>
    </source>
</evidence>
<protein>
    <submittedName>
        <fullName evidence="1">Uncharacterized protein</fullName>
    </submittedName>
</protein>